<dbReference type="AlphaFoldDB" id="A0A4Z2D6P5"/>
<accession>A0A4Z2D6P5</accession>
<dbReference type="InterPro" id="IPR015943">
    <property type="entry name" value="WD40/YVTN_repeat-like_dom_sf"/>
</dbReference>
<gene>
    <name evidence="1" type="ORF">EWB00_004062</name>
</gene>
<comment type="caution">
    <text evidence="1">The sequence shown here is derived from an EMBL/GenBank/DDBJ whole genome shotgun (WGS) entry which is preliminary data.</text>
</comment>
<dbReference type="Proteomes" id="UP000311919">
    <property type="component" value="Unassembled WGS sequence"/>
</dbReference>
<dbReference type="SUPFAM" id="SSF50978">
    <property type="entry name" value="WD40 repeat-like"/>
    <property type="match status" value="1"/>
</dbReference>
<proteinExistence type="predicted"/>
<evidence type="ECO:0000313" key="2">
    <source>
        <dbReference type="Proteomes" id="UP000311919"/>
    </source>
</evidence>
<name>A0A4Z2D6P5_SCHJA</name>
<keyword evidence="1" id="KW-0131">Cell cycle</keyword>
<dbReference type="Gene3D" id="2.130.10.10">
    <property type="entry name" value="YVTN repeat-like/Quinoprotein amine dehydrogenase"/>
    <property type="match status" value="1"/>
</dbReference>
<sequence>MIPLKSSASIKVACLCVAPSPNDEMVASCASDETLRIWHCFQVDHNKKRIQEKGQRPSSQSGN</sequence>
<reference evidence="1 2" key="1">
    <citation type="submission" date="2019-03" db="EMBL/GenBank/DDBJ databases">
        <title>An improved genome assembly of the fluke Schistosoma japonicum.</title>
        <authorList>
            <person name="Hu W."/>
            <person name="Luo F."/>
            <person name="Yin M."/>
            <person name="Mo X."/>
            <person name="Sun C."/>
            <person name="Wu Q."/>
            <person name="Zhu B."/>
            <person name="Xiang M."/>
            <person name="Wang J."/>
            <person name="Wang Y."/>
            <person name="Zhang T."/>
            <person name="Xu B."/>
            <person name="Zheng H."/>
            <person name="Feng Z."/>
        </authorList>
    </citation>
    <scope>NUCLEOTIDE SEQUENCE [LARGE SCALE GENOMIC DNA]</scope>
    <source>
        <strain evidence="1">HuSjv2</strain>
        <tissue evidence="1">Worms</tissue>
    </source>
</reference>
<dbReference type="GO" id="GO:0051301">
    <property type="term" value="P:cell division"/>
    <property type="evidence" value="ECO:0007669"/>
    <property type="project" value="UniProtKB-KW"/>
</dbReference>
<evidence type="ECO:0000313" key="1">
    <source>
        <dbReference type="EMBL" id="TNN12118.1"/>
    </source>
</evidence>
<keyword evidence="1" id="KW-0132">Cell division</keyword>
<protein>
    <submittedName>
        <fullName evidence="1">Cell division cycle 20</fullName>
    </submittedName>
</protein>
<keyword evidence="2" id="KW-1185">Reference proteome</keyword>
<dbReference type="STRING" id="6182.A0A4Z2D6P5"/>
<dbReference type="EMBL" id="SKCS01000262">
    <property type="protein sequence ID" value="TNN12118.1"/>
    <property type="molecule type" value="Genomic_DNA"/>
</dbReference>
<dbReference type="InterPro" id="IPR036322">
    <property type="entry name" value="WD40_repeat_dom_sf"/>
</dbReference>
<organism evidence="1 2">
    <name type="scientific">Schistosoma japonicum</name>
    <name type="common">Blood fluke</name>
    <dbReference type="NCBI Taxonomy" id="6182"/>
    <lineage>
        <taxon>Eukaryota</taxon>
        <taxon>Metazoa</taxon>
        <taxon>Spiralia</taxon>
        <taxon>Lophotrochozoa</taxon>
        <taxon>Platyhelminthes</taxon>
        <taxon>Trematoda</taxon>
        <taxon>Digenea</taxon>
        <taxon>Strigeidida</taxon>
        <taxon>Schistosomatoidea</taxon>
        <taxon>Schistosomatidae</taxon>
        <taxon>Schistosoma</taxon>
    </lineage>
</organism>